<reference evidence="1" key="2">
    <citation type="journal article" date="2015" name="Data Brief">
        <title>Shoot transcriptome of the giant reed, Arundo donax.</title>
        <authorList>
            <person name="Barrero R.A."/>
            <person name="Guerrero F.D."/>
            <person name="Moolhuijzen P."/>
            <person name="Goolsby J.A."/>
            <person name="Tidwell J."/>
            <person name="Bellgard S.E."/>
            <person name="Bellgard M.I."/>
        </authorList>
    </citation>
    <scope>NUCLEOTIDE SEQUENCE</scope>
    <source>
        <tissue evidence="1">Shoot tissue taken approximately 20 cm above the soil surface</tissue>
    </source>
</reference>
<organism evidence="1">
    <name type="scientific">Arundo donax</name>
    <name type="common">Giant reed</name>
    <name type="synonym">Donax arundinaceus</name>
    <dbReference type="NCBI Taxonomy" id="35708"/>
    <lineage>
        <taxon>Eukaryota</taxon>
        <taxon>Viridiplantae</taxon>
        <taxon>Streptophyta</taxon>
        <taxon>Embryophyta</taxon>
        <taxon>Tracheophyta</taxon>
        <taxon>Spermatophyta</taxon>
        <taxon>Magnoliopsida</taxon>
        <taxon>Liliopsida</taxon>
        <taxon>Poales</taxon>
        <taxon>Poaceae</taxon>
        <taxon>PACMAD clade</taxon>
        <taxon>Arundinoideae</taxon>
        <taxon>Arundineae</taxon>
        <taxon>Arundo</taxon>
    </lineage>
</organism>
<dbReference type="EMBL" id="GBRH01187748">
    <property type="protein sequence ID" value="JAE10148.1"/>
    <property type="molecule type" value="Transcribed_RNA"/>
</dbReference>
<proteinExistence type="predicted"/>
<evidence type="ECO:0000313" key="1">
    <source>
        <dbReference type="EMBL" id="JAE10148.1"/>
    </source>
</evidence>
<dbReference type="AlphaFoldDB" id="A0A0A9FPC7"/>
<reference evidence="1" key="1">
    <citation type="submission" date="2014-09" db="EMBL/GenBank/DDBJ databases">
        <authorList>
            <person name="Magalhaes I.L.F."/>
            <person name="Oliveira U."/>
            <person name="Santos F.R."/>
            <person name="Vidigal T.H.D.A."/>
            <person name="Brescovit A.D."/>
            <person name="Santos A.J."/>
        </authorList>
    </citation>
    <scope>NUCLEOTIDE SEQUENCE</scope>
    <source>
        <tissue evidence="1">Shoot tissue taken approximately 20 cm above the soil surface</tissue>
    </source>
</reference>
<accession>A0A0A9FPC7</accession>
<name>A0A0A9FPC7_ARUDO</name>
<protein>
    <submittedName>
        <fullName evidence="1">Uncharacterized protein</fullName>
    </submittedName>
</protein>
<sequence>MEVISPEYMVKKCVIPSYIIAHGSYQIMINKT</sequence>